<organism evidence="8 9">
    <name type="scientific">Botrimarina hoheduenensis</name>
    <dbReference type="NCBI Taxonomy" id="2528000"/>
    <lineage>
        <taxon>Bacteria</taxon>
        <taxon>Pseudomonadati</taxon>
        <taxon>Planctomycetota</taxon>
        <taxon>Planctomycetia</taxon>
        <taxon>Pirellulales</taxon>
        <taxon>Lacipirellulaceae</taxon>
        <taxon>Botrimarina</taxon>
    </lineage>
</organism>
<dbReference type="InterPro" id="IPR053378">
    <property type="entry name" value="Prenyl_diphosphate_synthase"/>
</dbReference>
<dbReference type="InterPro" id="IPR000092">
    <property type="entry name" value="Polyprenyl_synt"/>
</dbReference>
<dbReference type="Pfam" id="PF00348">
    <property type="entry name" value="polyprenyl_synt"/>
    <property type="match status" value="1"/>
</dbReference>
<dbReference type="AlphaFoldDB" id="A0A5C5VUK1"/>
<dbReference type="SUPFAM" id="SSF48576">
    <property type="entry name" value="Terpenoid synthases"/>
    <property type="match status" value="1"/>
</dbReference>
<accession>A0A5C5VUK1</accession>
<evidence type="ECO:0000256" key="5">
    <source>
        <dbReference type="ARBA" id="ARBA00022842"/>
    </source>
</evidence>
<dbReference type="CDD" id="cd00685">
    <property type="entry name" value="Trans_IPPS_HT"/>
    <property type="match status" value="1"/>
</dbReference>
<protein>
    <submittedName>
        <fullName evidence="8">Farnesyl diphosphate synthase</fullName>
        <ecNumber evidence="8">2.5.1.10</ecNumber>
    </submittedName>
</protein>
<evidence type="ECO:0000256" key="7">
    <source>
        <dbReference type="RuleBase" id="RU004466"/>
    </source>
</evidence>
<dbReference type="EC" id="2.5.1.10" evidence="8"/>
<evidence type="ECO:0000313" key="9">
    <source>
        <dbReference type="Proteomes" id="UP000318995"/>
    </source>
</evidence>
<dbReference type="FunFam" id="1.10.600.10:FF:000001">
    <property type="entry name" value="Geranylgeranyl diphosphate synthase"/>
    <property type="match status" value="1"/>
</dbReference>
<dbReference type="InterPro" id="IPR008949">
    <property type="entry name" value="Isoprenoid_synthase_dom_sf"/>
</dbReference>
<proteinExistence type="inferred from homology"/>
<reference evidence="8 9" key="1">
    <citation type="submission" date="2019-02" db="EMBL/GenBank/DDBJ databases">
        <title>Deep-cultivation of Planctomycetes and their phenomic and genomic characterization uncovers novel biology.</title>
        <authorList>
            <person name="Wiegand S."/>
            <person name="Jogler M."/>
            <person name="Boedeker C."/>
            <person name="Pinto D."/>
            <person name="Vollmers J."/>
            <person name="Rivas-Marin E."/>
            <person name="Kohn T."/>
            <person name="Peeters S.H."/>
            <person name="Heuer A."/>
            <person name="Rast P."/>
            <person name="Oberbeckmann S."/>
            <person name="Bunk B."/>
            <person name="Jeske O."/>
            <person name="Meyerdierks A."/>
            <person name="Storesund J.E."/>
            <person name="Kallscheuer N."/>
            <person name="Luecker S."/>
            <person name="Lage O.M."/>
            <person name="Pohl T."/>
            <person name="Merkel B.J."/>
            <person name="Hornburger P."/>
            <person name="Mueller R.-W."/>
            <person name="Bruemmer F."/>
            <person name="Labrenz M."/>
            <person name="Spormann A.M."/>
            <person name="Op Den Camp H."/>
            <person name="Overmann J."/>
            <person name="Amann R."/>
            <person name="Jetten M.S.M."/>
            <person name="Mascher T."/>
            <person name="Medema M.H."/>
            <person name="Devos D.P."/>
            <person name="Kaster A.-K."/>
            <person name="Ovreas L."/>
            <person name="Rohde M."/>
            <person name="Galperin M.Y."/>
            <person name="Jogler C."/>
        </authorList>
    </citation>
    <scope>NUCLEOTIDE SEQUENCE [LARGE SCALE GENOMIC DNA]</scope>
    <source>
        <strain evidence="8 9">Pla111</strain>
    </source>
</reference>
<gene>
    <name evidence="8" type="ORF">Pla111_29720</name>
</gene>
<dbReference type="GO" id="GO:0005737">
    <property type="term" value="C:cytoplasm"/>
    <property type="evidence" value="ECO:0007669"/>
    <property type="project" value="UniProtKB-ARBA"/>
</dbReference>
<name>A0A5C5VUK1_9BACT</name>
<dbReference type="PROSITE" id="PS00444">
    <property type="entry name" value="POLYPRENYL_SYNTHASE_2"/>
    <property type="match status" value="1"/>
</dbReference>
<dbReference type="EMBL" id="SJPH01000008">
    <property type="protein sequence ID" value="TWT41595.1"/>
    <property type="molecule type" value="Genomic_DNA"/>
</dbReference>
<keyword evidence="5" id="KW-0460">Magnesium</keyword>
<dbReference type="RefSeq" id="WP_231931069.1">
    <property type="nucleotide sequence ID" value="NZ_SJPH01000008.1"/>
</dbReference>
<keyword evidence="6" id="KW-0414">Isoprene biosynthesis</keyword>
<dbReference type="GO" id="GO:0016114">
    <property type="term" value="P:terpenoid biosynthetic process"/>
    <property type="evidence" value="ECO:0007669"/>
    <property type="project" value="UniProtKB-ARBA"/>
</dbReference>
<dbReference type="PANTHER" id="PTHR43281:SF1">
    <property type="entry name" value="FARNESYL DIPHOSPHATE SYNTHASE"/>
    <property type="match status" value="1"/>
</dbReference>
<evidence type="ECO:0000313" key="8">
    <source>
        <dbReference type="EMBL" id="TWT41595.1"/>
    </source>
</evidence>
<dbReference type="GO" id="GO:0004337">
    <property type="term" value="F:(2E,6E)-farnesyl diphosphate synthase activity"/>
    <property type="evidence" value="ECO:0007669"/>
    <property type="project" value="UniProtKB-EC"/>
</dbReference>
<dbReference type="Proteomes" id="UP000318995">
    <property type="component" value="Unassembled WGS sequence"/>
</dbReference>
<dbReference type="PROSITE" id="PS00723">
    <property type="entry name" value="POLYPRENYL_SYNTHASE_1"/>
    <property type="match status" value="1"/>
</dbReference>
<dbReference type="SFLD" id="SFLDG01017">
    <property type="entry name" value="Polyprenyl_Transferase_Like"/>
    <property type="match status" value="1"/>
</dbReference>
<dbReference type="InterPro" id="IPR033749">
    <property type="entry name" value="Polyprenyl_synt_CS"/>
</dbReference>
<evidence type="ECO:0000256" key="4">
    <source>
        <dbReference type="ARBA" id="ARBA00022723"/>
    </source>
</evidence>
<evidence type="ECO:0000256" key="6">
    <source>
        <dbReference type="ARBA" id="ARBA00023229"/>
    </source>
</evidence>
<dbReference type="PANTHER" id="PTHR43281">
    <property type="entry name" value="FARNESYL DIPHOSPHATE SYNTHASE"/>
    <property type="match status" value="1"/>
</dbReference>
<sequence>MKKYATPTLGFALDILTTPSQDTSLANSASQGDPLGDEPAFTHALTEELLVCLADDADRPARLMEAMRYAVMGPGKRLRPRLVAYAAQACGAKIQDALPAAAAVEFIHAYSLIHDDLPAMDDDDLRRGRPTVHRQFDEALAILAGDALQALAFETLATRLADPRVAARACAELAAAAGPGGLVGGQVDDLAGAEAAPPETEARLLHLRRIHARKTSALITVSLRLGAIIAHADKPTIDRLTRYGQAIGMAFQVTDDLLDAQGDQAAVGKRVGKDLDRGKLTYPSLLGVEASQTHAAQLIATALDSLDTLAGCAEPLRSLARQILGRDR</sequence>
<keyword evidence="4" id="KW-0479">Metal-binding</keyword>
<evidence type="ECO:0000256" key="1">
    <source>
        <dbReference type="ARBA" id="ARBA00001946"/>
    </source>
</evidence>
<dbReference type="NCBIfam" id="NF045485">
    <property type="entry name" value="FPPsyn"/>
    <property type="match status" value="1"/>
</dbReference>
<dbReference type="Gene3D" id="1.10.600.10">
    <property type="entry name" value="Farnesyl Diphosphate Synthase"/>
    <property type="match status" value="1"/>
</dbReference>
<comment type="caution">
    <text evidence="8">The sequence shown here is derived from an EMBL/GenBank/DDBJ whole genome shotgun (WGS) entry which is preliminary data.</text>
</comment>
<evidence type="ECO:0000256" key="3">
    <source>
        <dbReference type="ARBA" id="ARBA00022679"/>
    </source>
</evidence>
<keyword evidence="9" id="KW-1185">Reference proteome</keyword>
<comment type="similarity">
    <text evidence="2 7">Belongs to the FPP/GGPP synthase family.</text>
</comment>
<evidence type="ECO:0000256" key="2">
    <source>
        <dbReference type="ARBA" id="ARBA00006706"/>
    </source>
</evidence>
<dbReference type="SFLD" id="SFLDS00005">
    <property type="entry name" value="Isoprenoid_Synthase_Type_I"/>
    <property type="match status" value="1"/>
</dbReference>
<dbReference type="GO" id="GO:0046872">
    <property type="term" value="F:metal ion binding"/>
    <property type="evidence" value="ECO:0007669"/>
    <property type="project" value="UniProtKB-KW"/>
</dbReference>
<keyword evidence="3 7" id="KW-0808">Transferase</keyword>
<comment type="cofactor">
    <cofactor evidence="1">
        <name>Mg(2+)</name>
        <dbReference type="ChEBI" id="CHEBI:18420"/>
    </cofactor>
</comment>